<comment type="caution">
    <text evidence="3">The sequence shown here is derived from an EMBL/GenBank/DDBJ whole genome shotgun (WGS) entry which is preliminary data.</text>
</comment>
<dbReference type="InterPro" id="IPR036873">
    <property type="entry name" value="Rhodanese-like_dom_sf"/>
</dbReference>
<sequence length="474" mass="50306">MTSDPASDLTILTIETPTLGNRGYLVHDGEVAFVVDAPRDFDRVTALLDEHNVRLTHVAESHLHNDFLTGGYALAQATGAQYLVNGEDDVSFSRTPVADGDVIEVGGRMRLTALATPGHTFTHLSYALTDLAHDEPTGKQLAVFTGGSLLFGATGRPDLLGAEHTQDLVHHQHASAHKLADLLPDDAEVLPTHGFGSFCSATQSDATSSTIGREKTANPVLTQDEQTYVDELLAGLGPYPAYYAHMAPANAAGPSAPDLSPPAKADADELRRRIEAGEWVVDLRNRTAFAAGHAPGSLNFGLDGGFVTYLGWLIPWGTPVTLLGETPDDVAEAQRELVRIGIDRPAAHATGKPENWSDRELSSFPTATFADLAQVRHHREVVILDVRRADEYEGARIAGAVNVPIHELPQRLADVPAGEVWVHCAGGYRASVAASFLSAAGRNLVAVDDSFDNAEQAGLHLVGPDAGSDAGSPT</sequence>
<dbReference type="OrthoDB" id="3196337at2"/>
<keyword evidence="4" id="KW-1185">Reference proteome</keyword>
<dbReference type="GO" id="GO:0016787">
    <property type="term" value="F:hydrolase activity"/>
    <property type="evidence" value="ECO:0007669"/>
    <property type="project" value="UniProtKB-KW"/>
</dbReference>
<dbReference type="EMBL" id="PYXZ01000002">
    <property type="protein sequence ID" value="PUA82183.1"/>
    <property type="molecule type" value="Genomic_DNA"/>
</dbReference>
<dbReference type="CDD" id="cd00158">
    <property type="entry name" value="RHOD"/>
    <property type="match status" value="1"/>
</dbReference>
<dbReference type="InterPro" id="IPR051682">
    <property type="entry name" value="Mito_Persulfide_Diox"/>
</dbReference>
<protein>
    <submittedName>
        <fullName evidence="3">MBL fold metallo-hydrolase</fullName>
    </submittedName>
</protein>
<gene>
    <name evidence="3" type="ORF">C7S10_08515</name>
</gene>
<dbReference type="Proteomes" id="UP000244867">
    <property type="component" value="Unassembled WGS sequence"/>
</dbReference>
<dbReference type="AlphaFoldDB" id="A0A2R7Z0N4"/>
<dbReference type="InterPro" id="IPR001279">
    <property type="entry name" value="Metallo-B-lactamas"/>
</dbReference>
<feature type="domain" description="Rhodanese" evidence="2">
    <location>
        <begin position="274"/>
        <end position="365"/>
    </location>
</feature>
<dbReference type="PANTHER" id="PTHR43084:SF1">
    <property type="entry name" value="PERSULFIDE DIOXYGENASE ETHE1, MITOCHONDRIAL"/>
    <property type="match status" value="1"/>
</dbReference>
<reference evidence="3 4" key="1">
    <citation type="submission" date="2018-03" db="EMBL/GenBank/DDBJ databases">
        <authorList>
            <person name="Keele B.F."/>
        </authorList>
    </citation>
    <scope>NUCLEOTIDE SEQUENCE [LARGE SCALE GENOMIC DNA]</scope>
    <source>
        <strain evidence="3 4">IB-3</strain>
    </source>
</reference>
<evidence type="ECO:0000256" key="1">
    <source>
        <dbReference type="ARBA" id="ARBA00022723"/>
    </source>
</evidence>
<organism evidence="3 4">
    <name type="scientific">Nocardioides currus</name>
    <dbReference type="NCBI Taxonomy" id="2133958"/>
    <lineage>
        <taxon>Bacteria</taxon>
        <taxon>Bacillati</taxon>
        <taxon>Actinomycetota</taxon>
        <taxon>Actinomycetes</taxon>
        <taxon>Propionibacteriales</taxon>
        <taxon>Nocardioidaceae</taxon>
        <taxon>Nocardioides</taxon>
    </lineage>
</organism>
<dbReference type="GO" id="GO:0070813">
    <property type="term" value="P:hydrogen sulfide metabolic process"/>
    <property type="evidence" value="ECO:0007669"/>
    <property type="project" value="TreeGrafter"/>
</dbReference>
<dbReference type="InterPro" id="IPR001763">
    <property type="entry name" value="Rhodanese-like_dom"/>
</dbReference>
<dbReference type="Pfam" id="PF00581">
    <property type="entry name" value="Rhodanese"/>
    <property type="match status" value="2"/>
</dbReference>
<dbReference type="SUPFAM" id="SSF56281">
    <property type="entry name" value="Metallo-hydrolase/oxidoreductase"/>
    <property type="match status" value="1"/>
</dbReference>
<dbReference type="SUPFAM" id="SSF52821">
    <property type="entry name" value="Rhodanese/Cell cycle control phosphatase"/>
    <property type="match status" value="2"/>
</dbReference>
<dbReference type="Gene3D" id="3.40.250.10">
    <property type="entry name" value="Rhodanese-like domain"/>
    <property type="match status" value="2"/>
</dbReference>
<dbReference type="GO" id="GO:0006749">
    <property type="term" value="P:glutathione metabolic process"/>
    <property type="evidence" value="ECO:0007669"/>
    <property type="project" value="InterPro"/>
</dbReference>
<dbReference type="CDD" id="cd07724">
    <property type="entry name" value="POD-like_MBL-fold"/>
    <property type="match status" value="1"/>
</dbReference>
<dbReference type="InterPro" id="IPR044528">
    <property type="entry name" value="POD-like_MBL-fold"/>
</dbReference>
<keyword evidence="1" id="KW-0479">Metal-binding</keyword>
<dbReference type="GO" id="GO:0046872">
    <property type="term" value="F:metal ion binding"/>
    <property type="evidence" value="ECO:0007669"/>
    <property type="project" value="UniProtKB-KW"/>
</dbReference>
<dbReference type="PANTHER" id="PTHR43084">
    <property type="entry name" value="PERSULFIDE DIOXYGENASE ETHE1"/>
    <property type="match status" value="1"/>
</dbReference>
<dbReference type="Gene3D" id="3.60.15.10">
    <property type="entry name" value="Ribonuclease Z/Hydroxyacylglutathione hydrolase-like"/>
    <property type="match status" value="1"/>
</dbReference>
<evidence type="ECO:0000259" key="2">
    <source>
        <dbReference type="PROSITE" id="PS50206"/>
    </source>
</evidence>
<name>A0A2R7Z0N4_9ACTN</name>
<dbReference type="PROSITE" id="PS50206">
    <property type="entry name" value="RHODANESE_3"/>
    <property type="match status" value="2"/>
</dbReference>
<feature type="domain" description="Rhodanese" evidence="2">
    <location>
        <begin position="377"/>
        <end position="463"/>
    </location>
</feature>
<accession>A0A2R7Z0N4</accession>
<keyword evidence="3" id="KW-0378">Hydrolase</keyword>
<dbReference type="InterPro" id="IPR036866">
    <property type="entry name" value="RibonucZ/Hydroxyglut_hydro"/>
</dbReference>
<proteinExistence type="predicted"/>
<dbReference type="GO" id="GO:0050313">
    <property type="term" value="F:sulfur dioxygenase activity"/>
    <property type="evidence" value="ECO:0007669"/>
    <property type="project" value="InterPro"/>
</dbReference>
<evidence type="ECO:0000313" key="4">
    <source>
        <dbReference type="Proteomes" id="UP000244867"/>
    </source>
</evidence>
<dbReference type="SMART" id="SM00849">
    <property type="entry name" value="Lactamase_B"/>
    <property type="match status" value="1"/>
</dbReference>
<evidence type="ECO:0000313" key="3">
    <source>
        <dbReference type="EMBL" id="PUA82183.1"/>
    </source>
</evidence>
<dbReference type="SMART" id="SM00450">
    <property type="entry name" value="RHOD"/>
    <property type="match status" value="1"/>
</dbReference>